<dbReference type="OrthoDB" id="3779652at2759"/>
<organism evidence="3 4">
    <name type="scientific">Lentithecium fluviatile CBS 122367</name>
    <dbReference type="NCBI Taxonomy" id="1168545"/>
    <lineage>
        <taxon>Eukaryota</taxon>
        <taxon>Fungi</taxon>
        <taxon>Dikarya</taxon>
        <taxon>Ascomycota</taxon>
        <taxon>Pezizomycotina</taxon>
        <taxon>Dothideomycetes</taxon>
        <taxon>Pleosporomycetidae</taxon>
        <taxon>Pleosporales</taxon>
        <taxon>Massarineae</taxon>
        <taxon>Lentitheciaceae</taxon>
        <taxon>Lentithecium</taxon>
    </lineage>
</organism>
<feature type="coiled-coil region" evidence="1">
    <location>
        <begin position="130"/>
        <end position="157"/>
    </location>
</feature>
<keyword evidence="2" id="KW-0732">Signal</keyword>
<evidence type="ECO:0000256" key="2">
    <source>
        <dbReference type="SAM" id="SignalP"/>
    </source>
</evidence>
<keyword evidence="1" id="KW-0175">Coiled coil</keyword>
<feature type="signal peptide" evidence="2">
    <location>
        <begin position="1"/>
        <end position="16"/>
    </location>
</feature>
<dbReference type="EMBL" id="MU005570">
    <property type="protein sequence ID" value="KAF2691224.1"/>
    <property type="molecule type" value="Genomic_DNA"/>
</dbReference>
<sequence>MATVLGPIGFSWAAIGVVLNTAPAIKKATGNYRERQQQIHVYKIRVASYKAKYGEWQAQFARIDLGQEQVGINAARNSINNLFKDLDKKLANLGRETSREAAGSTRAKWKQIKRNAVEVGRGMGYAVFNKQELEEKIASLEKAIDSVEARAKSVLKQRRAGHDTKGRTEDEPRRVLAVRKFLTNLKSLADDLYYKCTDEATTRKWALGLRSPDELKSIKRWNGIAELDIDLLFFKSGGQGEREFCLRVSHLPEEAQPPIPWRDVILGHSGSPPNVTCTERSLKLRRTACLGKLFQGGHFDSLVVEKTWKEDRARLIHGLTNWVLFLWDTEWTAELCCYGLQLERGAVDQDPVEQMFTSKTHNGSDCNHASSRLRNLGLVIAELVLATPLRFKKGSDNPNLEQMVRGRWSSISLRRILEDVSTKSTSTSLCDVVEFCLTDDSELVGDKFEPEFLFKCIDEVYEPIRKWYQTELADPTWYESLARRLGLDLSNYGWLELAFEHPQTEPRYIMPGSWPAEDEE</sequence>
<dbReference type="Proteomes" id="UP000799291">
    <property type="component" value="Unassembled WGS sequence"/>
</dbReference>
<proteinExistence type="predicted"/>
<feature type="chain" id="PRO_5026195329" description="Prion-inhibition and propagation HeLo domain-containing protein" evidence="2">
    <location>
        <begin position="17"/>
        <end position="520"/>
    </location>
</feature>
<evidence type="ECO:0000256" key="1">
    <source>
        <dbReference type="SAM" id="Coils"/>
    </source>
</evidence>
<gene>
    <name evidence="3" type="ORF">K458DRAFT_399127</name>
</gene>
<reference evidence="3" key="1">
    <citation type="journal article" date="2020" name="Stud. Mycol.">
        <title>101 Dothideomycetes genomes: a test case for predicting lifestyles and emergence of pathogens.</title>
        <authorList>
            <person name="Haridas S."/>
            <person name="Albert R."/>
            <person name="Binder M."/>
            <person name="Bloem J."/>
            <person name="Labutti K."/>
            <person name="Salamov A."/>
            <person name="Andreopoulos B."/>
            <person name="Baker S."/>
            <person name="Barry K."/>
            <person name="Bills G."/>
            <person name="Bluhm B."/>
            <person name="Cannon C."/>
            <person name="Castanera R."/>
            <person name="Culley D."/>
            <person name="Daum C."/>
            <person name="Ezra D."/>
            <person name="Gonzalez J."/>
            <person name="Henrissat B."/>
            <person name="Kuo A."/>
            <person name="Liang C."/>
            <person name="Lipzen A."/>
            <person name="Lutzoni F."/>
            <person name="Magnuson J."/>
            <person name="Mondo S."/>
            <person name="Nolan M."/>
            <person name="Ohm R."/>
            <person name="Pangilinan J."/>
            <person name="Park H.-J."/>
            <person name="Ramirez L."/>
            <person name="Alfaro M."/>
            <person name="Sun H."/>
            <person name="Tritt A."/>
            <person name="Yoshinaga Y."/>
            <person name="Zwiers L.-H."/>
            <person name="Turgeon B."/>
            <person name="Goodwin S."/>
            <person name="Spatafora J."/>
            <person name="Crous P."/>
            <person name="Grigoriev I."/>
        </authorList>
    </citation>
    <scope>NUCLEOTIDE SEQUENCE</scope>
    <source>
        <strain evidence="3">CBS 122367</strain>
    </source>
</reference>
<evidence type="ECO:0000313" key="3">
    <source>
        <dbReference type="EMBL" id="KAF2691224.1"/>
    </source>
</evidence>
<keyword evidence="4" id="KW-1185">Reference proteome</keyword>
<evidence type="ECO:0000313" key="4">
    <source>
        <dbReference type="Proteomes" id="UP000799291"/>
    </source>
</evidence>
<evidence type="ECO:0008006" key="5">
    <source>
        <dbReference type="Google" id="ProtNLM"/>
    </source>
</evidence>
<protein>
    <recommendedName>
        <fullName evidence="5">Prion-inhibition and propagation HeLo domain-containing protein</fullName>
    </recommendedName>
</protein>
<dbReference type="AlphaFoldDB" id="A0A6G1JKZ6"/>
<name>A0A6G1JKZ6_9PLEO</name>
<accession>A0A6G1JKZ6</accession>